<feature type="compositionally biased region" description="Polar residues" evidence="10">
    <location>
        <begin position="431"/>
        <end position="440"/>
    </location>
</feature>
<keyword evidence="6" id="KW-0689">Ribosomal protein</keyword>
<reference evidence="12" key="1">
    <citation type="submission" date="2023-01" db="EMBL/GenBank/DDBJ databases">
        <title>The chitinases involved in constricting ring structure development in the nematode-trapping fungus Drechslerella dactyloides.</title>
        <authorList>
            <person name="Wang R."/>
            <person name="Zhang L."/>
            <person name="Tang P."/>
            <person name="Li S."/>
            <person name="Liang L."/>
        </authorList>
    </citation>
    <scope>NUCLEOTIDE SEQUENCE</scope>
    <source>
        <strain evidence="12">YMF1.00031</strain>
    </source>
</reference>
<feature type="region of interest" description="Disordered" evidence="10">
    <location>
        <begin position="406"/>
        <end position="495"/>
    </location>
</feature>
<name>A0AAD6J009_DREDA</name>
<evidence type="ECO:0000313" key="12">
    <source>
        <dbReference type="EMBL" id="KAJ6261875.1"/>
    </source>
</evidence>
<evidence type="ECO:0000256" key="2">
    <source>
        <dbReference type="ARBA" id="ARBA00004173"/>
    </source>
</evidence>
<dbReference type="GO" id="GO:0006574">
    <property type="term" value="P:L-valine catabolic process"/>
    <property type="evidence" value="ECO:0007669"/>
    <property type="project" value="TreeGrafter"/>
</dbReference>
<dbReference type="CDD" id="cd06558">
    <property type="entry name" value="crotonase-like"/>
    <property type="match status" value="1"/>
</dbReference>
<dbReference type="SUPFAM" id="SSF52096">
    <property type="entry name" value="ClpP/crotonase"/>
    <property type="match status" value="1"/>
</dbReference>
<dbReference type="Gene3D" id="3.90.226.10">
    <property type="entry name" value="2-enoyl-CoA Hydratase, Chain A, domain 1"/>
    <property type="match status" value="1"/>
</dbReference>
<accession>A0AAD6J009</accession>
<organism evidence="12 13">
    <name type="scientific">Drechslerella dactyloides</name>
    <name type="common">Nematode-trapping fungus</name>
    <name type="synonym">Arthrobotrys dactyloides</name>
    <dbReference type="NCBI Taxonomy" id="74499"/>
    <lineage>
        <taxon>Eukaryota</taxon>
        <taxon>Fungi</taxon>
        <taxon>Dikarya</taxon>
        <taxon>Ascomycota</taxon>
        <taxon>Pezizomycotina</taxon>
        <taxon>Orbiliomycetes</taxon>
        <taxon>Orbiliales</taxon>
        <taxon>Orbiliaceae</taxon>
        <taxon>Drechslerella</taxon>
    </lineage>
</organism>
<evidence type="ECO:0000256" key="10">
    <source>
        <dbReference type="SAM" id="MobiDB-lite"/>
    </source>
</evidence>
<dbReference type="EMBL" id="JAQGDS010000003">
    <property type="protein sequence ID" value="KAJ6261875.1"/>
    <property type="molecule type" value="Genomic_DNA"/>
</dbReference>
<evidence type="ECO:0000256" key="1">
    <source>
        <dbReference type="ARBA" id="ARBA00001709"/>
    </source>
</evidence>
<comment type="similarity">
    <text evidence="3">Belongs to the universal ribosomal protein uL4 family.</text>
</comment>
<dbReference type="Pfam" id="PF00573">
    <property type="entry name" value="Ribosomal_L4"/>
    <property type="match status" value="1"/>
</dbReference>
<comment type="caution">
    <text evidence="12">The sequence shown here is derived from an EMBL/GenBank/DDBJ whole genome shotgun (WGS) entry which is preliminary data.</text>
</comment>
<dbReference type="InterPro" id="IPR045004">
    <property type="entry name" value="ECH_dom"/>
</dbReference>
<dbReference type="SUPFAM" id="SSF52166">
    <property type="entry name" value="Ribosomal protein L4"/>
    <property type="match status" value="1"/>
</dbReference>
<keyword evidence="7" id="KW-0496">Mitochondrion</keyword>
<sequence>MASGMPGSLSPVNWLEMRRVAGSVLSQGRSRGMLQIFDMRRVDEIKFLPAKPLSTNLTSNDPPRHETTTDEPGGGGGDALDWNNGVQLELVGEAFMPLAARRSMATEASLSSESANDCIKVFESQAPPPITRQELLLTPPPVVATLYKFPTLEPIQFYKYDAKFLHLPLRSDILHRAIVFEGNAHRLGRAKTKWRGEIRKAGRKIRPQKGTGLARLGTRSSPMLRGGAKAHGPKPRDFSTDLPRKIYDLAVRTALSYRYRKGELIIIGEAMQPAYSKTRYMRQVMLANRWGAGNGKTLFITVTRRNNLWCALNMLEHHGRVMLVKDVDVKDLLEAGRVVIEQHALHYLGEMHGALPRRKKPSERRAEKKAAKLAEIAAQEQAAEAVATAGTEAVIEEIASVQSEAAEQVVDAESAEAATEASEEAIAGMPTETTAESPSQIRAEASPAEAHTSPEADVQPAPESTSSTPPPDSDRTTSSSSYPNRRQVRHPNSAIVAVTSPPKTATAAARYLGTDLPTTALRQIHPRRRAVAPGQLDASTRYRAIDPLKPPVQSDPAQDIVWHDTTTALHGTDGPRAHSLGTRERTADIRCYDATAGENWNFECDGTNAKPSGVVTQPEEPDDVLFDSVYGVRTILLNRPAKLNALSGSMAGKILPRLLEWQKSDMANVIIIKGAGDKAFCAGGDVAVLAKQNRTREGQKASLEYFAVEYKLDNLIAKLKKPYVAFMDGITMGGGVGLSMHGHFRIATERTMFSMPETTIGFFPDVGASFFLPRMDGYLGTYLALTSARLKGVQAYYAGVATHYIHSSSLDDVQARLAELVFKDHDDLQLRLELINSTIEEFVTGLPPNQPFILGGETREAIDRCFRYNTVDEIIQALEAENTEWAAETIKTIKGRSPTSVRVTLLEMRYGAQWSINTAFMREYHMARHFMNHDAHPDFVEGVEKQLAKKDAEGNKPQPAWSPPTLEETTDEDALRYLGIDAAAQGLDIIKVEPENDYLHYPHGWIGLPSENGVRLVLEAGEAKTVDQLVEKVVEQWDAKVGVREKLADIVARKIKVNEAGFAEWKKA</sequence>
<evidence type="ECO:0000313" key="13">
    <source>
        <dbReference type="Proteomes" id="UP001221413"/>
    </source>
</evidence>
<keyword evidence="8" id="KW-0687">Ribonucleoprotein</keyword>
<dbReference type="PANTHER" id="PTHR43176">
    <property type="entry name" value="3-HYDROXYISOBUTYRYL-COA HYDROLASE-RELATED"/>
    <property type="match status" value="1"/>
</dbReference>
<keyword evidence="5" id="KW-0378">Hydrolase</keyword>
<dbReference type="Pfam" id="PF16113">
    <property type="entry name" value="ECH_2"/>
    <property type="match status" value="1"/>
</dbReference>
<dbReference type="InterPro" id="IPR029045">
    <property type="entry name" value="ClpP/crotonase-like_dom_sf"/>
</dbReference>
<dbReference type="GO" id="GO:0003735">
    <property type="term" value="F:structural constituent of ribosome"/>
    <property type="evidence" value="ECO:0007669"/>
    <property type="project" value="InterPro"/>
</dbReference>
<feature type="domain" description="Enoyl-CoA hydratase/isomerase" evidence="11">
    <location>
        <begin position="632"/>
        <end position="977"/>
    </location>
</feature>
<evidence type="ECO:0000256" key="6">
    <source>
        <dbReference type="ARBA" id="ARBA00022980"/>
    </source>
</evidence>
<dbReference type="AlphaFoldDB" id="A0AAD6J009"/>
<dbReference type="GO" id="GO:0005840">
    <property type="term" value="C:ribosome"/>
    <property type="evidence" value="ECO:0007669"/>
    <property type="project" value="UniProtKB-KW"/>
</dbReference>
<evidence type="ECO:0000256" key="4">
    <source>
        <dbReference type="ARBA" id="ARBA00011915"/>
    </source>
</evidence>
<evidence type="ECO:0000256" key="5">
    <source>
        <dbReference type="ARBA" id="ARBA00022801"/>
    </source>
</evidence>
<evidence type="ECO:0000256" key="7">
    <source>
        <dbReference type="ARBA" id="ARBA00023128"/>
    </source>
</evidence>
<dbReference type="GO" id="GO:0006412">
    <property type="term" value="P:translation"/>
    <property type="evidence" value="ECO:0007669"/>
    <property type="project" value="InterPro"/>
</dbReference>
<proteinExistence type="inferred from homology"/>
<feature type="region of interest" description="Disordered" evidence="10">
    <location>
        <begin position="210"/>
        <end position="236"/>
    </location>
</feature>
<dbReference type="GO" id="GO:0003860">
    <property type="term" value="F:3-hydroxyisobutyryl-CoA hydrolase activity"/>
    <property type="evidence" value="ECO:0007669"/>
    <property type="project" value="UniProtKB-EC"/>
</dbReference>
<dbReference type="InterPro" id="IPR002136">
    <property type="entry name" value="Ribosomal_uL4"/>
</dbReference>
<dbReference type="NCBIfam" id="TIGR03953">
    <property type="entry name" value="rplD_bact"/>
    <property type="match status" value="1"/>
</dbReference>
<gene>
    <name evidence="12" type="ORF">Dda_2674</name>
</gene>
<feature type="region of interest" description="Disordered" evidence="10">
    <location>
        <begin position="52"/>
        <end position="78"/>
    </location>
</feature>
<protein>
    <recommendedName>
        <fullName evidence="4">3-hydroxyisobutyryl-CoA hydrolase</fullName>
        <ecNumber evidence="4">3.1.2.4</ecNumber>
    </recommendedName>
    <alternativeName>
        <fullName evidence="9">3-hydroxyisobutyryl-coenzyme A hydrolase</fullName>
    </alternativeName>
</protein>
<dbReference type="InterPro" id="IPR023574">
    <property type="entry name" value="Ribosomal_uL4_dom_sf"/>
</dbReference>
<evidence type="ECO:0000259" key="11">
    <source>
        <dbReference type="Pfam" id="PF16113"/>
    </source>
</evidence>
<dbReference type="Gene3D" id="3.40.1370.10">
    <property type="match status" value="1"/>
</dbReference>
<dbReference type="InterPro" id="IPR013005">
    <property type="entry name" value="Ribosomal_uL4-like"/>
</dbReference>
<dbReference type="NCBIfam" id="NF004127">
    <property type="entry name" value="PRK05617.1"/>
    <property type="match status" value="1"/>
</dbReference>
<dbReference type="GO" id="GO:0005739">
    <property type="term" value="C:mitochondrion"/>
    <property type="evidence" value="ECO:0007669"/>
    <property type="project" value="UniProtKB-SubCell"/>
</dbReference>
<comment type="subcellular location">
    <subcellularLocation>
        <location evidence="2">Mitochondrion</location>
    </subcellularLocation>
</comment>
<dbReference type="FunFam" id="3.90.226.10:FF:000026">
    <property type="entry name" value="3-hydroxyisobutyryl-CoA hydrolase, mitochondrial"/>
    <property type="match status" value="1"/>
</dbReference>
<evidence type="ECO:0000256" key="3">
    <source>
        <dbReference type="ARBA" id="ARBA00010528"/>
    </source>
</evidence>
<dbReference type="PANTHER" id="PTHR43176:SF3">
    <property type="entry name" value="3-HYDROXYISOBUTYRYL-COA HYDROLASE, MITOCHONDRIAL"/>
    <property type="match status" value="1"/>
</dbReference>
<dbReference type="InterPro" id="IPR032259">
    <property type="entry name" value="HIBYL-CoA-H"/>
</dbReference>
<keyword evidence="13" id="KW-1185">Reference proteome</keyword>
<dbReference type="EC" id="3.1.2.4" evidence="4"/>
<dbReference type="GO" id="GO:1990904">
    <property type="term" value="C:ribonucleoprotein complex"/>
    <property type="evidence" value="ECO:0007669"/>
    <property type="project" value="UniProtKB-KW"/>
</dbReference>
<feature type="compositionally biased region" description="Low complexity" evidence="10">
    <location>
        <begin position="415"/>
        <end position="427"/>
    </location>
</feature>
<evidence type="ECO:0000256" key="8">
    <source>
        <dbReference type="ARBA" id="ARBA00023274"/>
    </source>
</evidence>
<dbReference type="Proteomes" id="UP001221413">
    <property type="component" value="Unassembled WGS sequence"/>
</dbReference>
<feature type="region of interest" description="Disordered" evidence="10">
    <location>
        <begin position="947"/>
        <end position="966"/>
    </location>
</feature>
<comment type="catalytic activity">
    <reaction evidence="1">
        <text>3-hydroxy-2-methylpropanoyl-CoA + H2O = 3-hydroxy-2-methylpropanoate + CoA + H(+)</text>
        <dbReference type="Rhea" id="RHEA:20888"/>
        <dbReference type="ChEBI" id="CHEBI:11805"/>
        <dbReference type="ChEBI" id="CHEBI:15377"/>
        <dbReference type="ChEBI" id="CHEBI:15378"/>
        <dbReference type="ChEBI" id="CHEBI:57287"/>
        <dbReference type="ChEBI" id="CHEBI:57340"/>
        <dbReference type="EC" id="3.1.2.4"/>
    </reaction>
</comment>
<evidence type="ECO:0000256" key="9">
    <source>
        <dbReference type="ARBA" id="ARBA00031181"/>
    </source>
</evidence>